<organism evidence="16 17">
    <name type="scientific">Euroglyphus maynei</name>
    <name type="common">Mayne's house dust mite</name>
    <dbReference type="NCBI Taxonomy" id="6958"/>
    <lineage>
        <taxon>Eukaryota</taxon>
        <taxon>Metazoa</taxon>
        <taxon>Ecdysozoa</taxon>
        <taxon>Arthropoda</taxon>
        <taxon>Chelicerata</taxon>
        <taxon>Arachnida</taxon>
        <taxon>Acari</taxon>
        <taxon>Acariformes</taxon>
        <taxon>Sarcoptiformes</taxon>
        <taxon>Astigmata</taxon>
        <taxon>Psoroptidia</taxon>
        <taxon>Analgoidea</taxon>
        <taxon>Pyroglyphidae</taxon>
        <taxon>Pyroglyphinae</taxon>
        <taxon>Euroglyphus</taxon>
    </lineage>
</organism>
<dbReference type="GO" id="GO:0016925">
    <property type="term" value="P:protein sumoylation"/>
    <property type="evidence" value="ECO:0007669"/>
    <property type="project" value="TreeGrafter"/>
</dbReference>
<dbReference type="GO" id="GO:0031510">
    <property type="term" value="C:SUMO activating enzyme complex"/>
    <property type="evidence" value="ECO:0007669"/>
    <property type="project" value="TreeGrafter"/>
</dbReference>
<feature type="non-terminal residue" evidence="16">
    <location>
        <position position="697"/>
    </location>
</feature>
<dbReference type="PANTHER" id="PTHR10953:SF102">
    <property type="entry name" value="ADENYLYLTRANSFERASE AND SULFURTRANSFERASE MOCS3"/>
    <property type="match status" value="1"/>
</dbReference>
<feature type="domain" description="Ubiquitin-activating enzyme SCCH" evidence="13">
    <location>
        <begin position="673"/>
        <end position="697"/>
    </location>
</feature>
<keyword evidence="7 10" id="KW-0833">Ubl conjugation pathway</keyword>
<keyword evidence="17" id="KW-1185">Reference proteome</keyword>
<feature type="region of interest" description="Disordered" evidence="11">
    <location>
        <begin position="45"/>
        <end position="85"/>
    </location>
</feature>
<evidence type="ECO:0000256" key="11">
    <source>
        <dbReference type="SAM" id="MobiDB-lite"/>
    </source>
</evidence>
<dbReference type="GO" id="GO:0019948">
    <property type="term" value="F:SUMO activating enzyme activity"/>
    <property type="evidence" value="ECO:0007669"/>
    <property type="project" value="TreeGrafter"/>
</dbReference>
<dbReference type="FunFam" id="2.40.30.180:FF:000001">
    <property type="entry name" value="ubiquitin-like modifier-activating enzyme 1"/>
    <property type="match status" value="1"/>
</dbReference>
<evidence type="ECO:0000256" key="8">
    <source>
        <dbReference type="ARBA" id="ARBA00022840"/>
    </source>
</evidence>
<dbReference type="FunFam" id="3.40.50.720:FF:000015">
    <property type="entry name" value="Ubiquitin-activating enzyme E1 1"/>
    <property type="match status" value="1"/>
</dbReference>
<dbReference type="CDD" id="cd01491">
    <property type="entry name" value="Ube1_repeat1"/>
    <property type="match status" value="1"/>
</dbReference>
<evidence type="ECO:0000259" key="14">
    <source>
        <dbReference type="Pfam" id="PF16190"/>
    </source>
</evidence>
<dbReference type="Pfam" id="PF10585">
    <property type="entry name" value="UBA_E1_SCCH"/>
    <property type="match status" value="1"/>
</dbReference>
<dbReference type="InterPro" id="IPR042302">
    <property type="entry name" value="E1_FCCH_sf"/>
</dbReference>
<dbReference type="InterPro" id="IPR045886">
    <property type="entry name" value="ThiF/MoeB/HesA"/>
</dbReference>
<evidence type="ECO:0000313" key="17">
    <source>
        <dbReference type="Proteomes" id="UP000194236"/>
    </source>
</evidence>
<dbReference type="PROSITE" id="PS00865">
    <property type="entry name" value="UBIQUITIN_ACTIVAT_2"/>
    <property type="match status" value="1"/>
</dbReference>
<dbReference type="Pfam" id="PF00899">
    <property type="entry name" value="ThiF"/>
    <property type="match status" value="1"/>
</dbReference>
<evidence type="ECO:0000256" key="1">
    <source>
        <dbReference type="ARBA" id="ARBA00000488"/>
    </source>
</evidence>
<evidence type="ECO:0000256" key="4">
    <source>
        <dbReference type="ARBA" id="ARBA00012990"/>
    </source>
</evidence>
<dbReference type="OrthoDB" id="10252231at2759"/>
<comment type="caution">
    <text evidence="16">The sequence shown here is derived from an EMBL/GenBank/DDBJ whole genome shotgun (WGS) entry which is preliminary data.</text>
</comment>
<dbReference type="InterPro" id="IPR019572">
    <property type="entry name" value="UBA_E1_SCCH"/>
</dbReference>
<evidence type="ECO:0000259" key="15">
    <source>
        <dbReference type="Pfam" id="PF16191"/>
    </source>
</evidence>
<dbReference type="SUPFAM" id="SSF69572">
    <property type="entry name" value="Activating enzymes of the ubiquitin-like proteins"/>
    <property type="match status" value="2"/>
</dbReference>
<dbReference type="InterPro" id="IPR000594">
    <property type="entry name" value="ThiF_NAD_FAD-bd"/>
</dbReference>
<evidence type="ECO:0000256" key="5">
    <source>
        <dbReference type="ARBA" id="ARBA00022598"/>
    </source>
</evidence>
<gene>
    <name evidence="16" type="ORF">BLA29_002922</name>
</gene>
<dbReference type="Pfam" id="PF16191">
    <property type="entry name" value="E1_4HB"/>
    <property type="match status" value="1"/>
</dbReference>
<dbReference type="InterPro" id="IPR035985">
    <property type="entry name" value="Ubiquitin-activating_enz"/>
</dbReference>
<name>A0A1Y3B7V1_EURMA</name>
<keyword evidence="6 10" id="KW-0547">Nucleotide-binding</keyword>
<dbReference type="FunFam" id="3.50.50.80:FF:000001">
    <property type="entry name" value="ubiquitin-like modifier-activating enzyme 1"/>
    <property type="match status" value="1"/>
</dbReference>
<dbReference type="PRINTS" id="PR01849">
    <property type="entry name" value="UBIQUITINACT"/>
</dbReference>
<keyword evidence="8 10" id="KW-0067">ATP-binding</keyword>
<dbReference type="Pfam" id="PF16190">
    <property type="entry name" value="E1_FCCH"/>
    <property type="match status" value="1"/>
</dbReference>
<evidence type="ECO:0000259" key="12">
    <source>
        <dbReference type="Pfam" id="PF00899"/>
    </source>
</evidence>
<evidence type="ECO:0000256" key="3">
    <source>
        <dbReference type="ARBA" id="ARBA00005673"/>
    </source>
</evidence>
<dbReference type="GO" id="GO:0005524">
    <property type="term" value="F:ATP binding"/>
    <property type="evidence" value="ECO:0007669"/>
    <property type="project" value="UniProtKB-KW"/>
</dbReference>
<dbReference type="InterPro" id="IPR042449">
    <property type="entry name" value="Ub-E1_IAD_1"/>
</dbReference>
<dbReference type="Gene3D" id="3.50.50.80">
    <property type="entry name" value="Ubiquitin-activating enzyme E1, inactive adenylation domain, subdomain 1"/>
    <property type="match status" value="1"/>
</dbReference>
<comment type="similarity">
    <text evidence="3 10">Belongs to the ubiquitin-activating E1 family.</text>
</comment>
<dbReference type="EC" id="6.2.1.45" evidence="4"/>
<dbReference type="Gene3D" id="3.40.50.12550">
    <property type="entry name" value="Ubiquitin-activating enzyme E1, inactive adenylation domain, subdomain 2"/>
    <property type="match status" value="1"/>
</dbReference>
<evidence type="ECO:0000256" key="9">
    <source>
        <dbReference type="PROSITE-ProRule" id="PRU10132"/>
    </source>
</evidence>
<dbReference type="AlphaFoldDB" id="A0A1Y3B7V1"/>
<dbReference type="EMBL" id="MUJZ01039019">
    <property type="protein sequence ID" value="OTF76114.1"/>
    <property type="molecule type" value="Genomic_DNA"/>
</dbReference>
<dbReference type="Gene3D" id="2.40.30.180">
    <property type="entry name" value="Ubiquitin-activating enzyme E1, FCCH domain"/>
    <property type="match status" value="1"/>
</dbReference>
<dbReference type="Proteomes" id="UP000194236">
    <property type="component" value="Unassembled WGS sequence"/>
</dbReference>
<dbReference type="PANTHER" id="PTHR10953">
    <property type="entry name" value="UBIQUITIN-ACTIVATING ENZYME E1"/>
    <property type="match status" value="1"/>
</dbReference>
<protein>
    <recommendedName>
        <fullName evidence="4">E1 ubiquitin-activating enzyme</fullName>
        <ecNumber evidence="4">6.2.1.45</ecNumber>
    </recommendedName>
</protein>
<evidence type="ECO:0000256" key="6">
    <source>
        <dbReference type="ARBA" id="ARBA00022741"/>
    </source>
</evidence>
<dbReference type="InterPro" id="IPR018075">
    <property type="entry name" value="UBQ-activ_enz_E1"/>
</dbReference>
<dbReference type="InterPro" id="IPR032418">
    <property type="entry name" value="E1_FCCH"/>
</dbReference>
<sequence length="697" mass="77786">LKREAEQNDCLNQQKLLKLSSEDSSSSIIGNIGAKCSTVGLRKQANNTEPQQQQHSSNYKSNGSVENGSIMNRQSNNNNDPDESNQIIDESLYSRQLYVLGHDAMKRMARSSVLIAGLGGIGVEIAKNIILGGVKEVTLHDNKLADYYDLSSQYYLNESSIGKNRAEQSLIYLSELNPHVKVNIHQGTLIDESFLKNFAVIVLTDSSLEEQLSVGEITHEKGISLIVAQSRGLFGQIFCDFGNNFTVYDTNGENPISVLISGITKEKAGVVACVEDTRHGFEDGDVVRFSEVKGMTEINGKEFKIKVTGPCQFSISDTTGFSDYQNGGVATQVKQPKVMNFKPLKESILAPDYLDSFSDRPQQEHLFFQALDRFQNQNENRLPRSWNQEDADAFYELLIGLVNERQVEPSSINENLAKIFAKQSRGNLAPVNSFIGGSAAQEVMKACTGKFTPIHQWFYYDAFECLPTETEKLPKESDAQPVKCRYDGQNAVFGRKFQQKISDLRYFLVGAGAIGCEHLKHFAMIGAGTSERGRIVVTDMDVIEKSNLNRQFLFRPKDVGGFKAKIAAIATKAMNPQINVVAHENRVGVETERYYDDDFFEALDGVANALDNLEARTYMDRKCVYYRIPLLESGTLGTKGNVQIVIPYLTESYSSSQDPPEKSIPICTLKNFPNAIEHTLQWARDEFEGLFKQSPEQ</sequence>
<evidence type="ECO:0000256" key="10">
    <source>
        <dbReference type="RuleBase" id="RU000519"/>
    </source>
</evidence>
<evidence type="ECO:0000256" key="7">
    <source>
        <dbReference type="ARBA" id="ARBA00022786"/>
    </source>
</evidence>
<evidence type="ECO:0000259" key="13">
    <source>
        <dbReference type="Pfam" id="PF10585"/>
    </source>
</evidence>
<feature type="domain" description="THIF-type NAD/FAD binding fold" evidence="12">
    <location>
        <begin position="488"/>
        <end position="672"/>
    </location>
</feature>
<accession>A0A1Y3B7V1</accession>
<dbReference type="InterPro" id="IPR033127">
    <property type="entry name" value="UBQ-activ_enz_E1_Cys_AS"/>
</dbReference>
<feature type="active site" description="Glycyl thioester intermediate" evidence="9">
    <location>
        <position position="667"/>
    </location>
</feature>
<keyword evidence="5 10" id="KW-0436">Ligase</keyword>
<evidence type="ECO:0000256" key="2">
    <source>
        <dbReference type="ARBA" id="ARBA00004906"/>
    </source>
</evidence>
<dbReference type="GO" id="GO:0005737">
    <property type="term" value="C:cytoplasm"/>
    <property type="evidence" value="ECO:0007669"/>
    <property type="project" value="TreeGrafter"/>
</dbReference>
<feature type="domain" description="Ubiquitin-activating enzyme E1 FCCH" evidence="14">
    <location>
        <begin position="267"/>
        <end position="334"/>
    </location>
</feature>
<dbReference type="NCBIfam" id="TIGR01408">
    <property type="entry name" value="Ube1"/>
    <property type="match status" value="1"/>
</dbReference>
<dbReference type="InterPro" id="IPR000011">
    <property type="entry name" value="UBQ/SUMO-activ_enz_E1-like"/>
</dbReference>
<dbReference type="InterPro" id="IPR032420">
    <property type="entry name" value="E1_4HB"/>
</dbReference>
<dbReference type="GO" id="GO:0004839">
    <property type="term" value="F:ubiquitin activating enzyme activity"/>
    <property type="evidence" value="ECO:0007669"/>
    <property type="project" value="UniProtKB-EC"/>
</dbReference>
<comment type="catalytic activity">
    <reaction evidence="1">
        <text>ATP + ubiquitin + [E1 ubiquitin-activating enzyme]-L-cysteine = AMP + diphosphate + S-ubiquitinyl-[E1 ubiquitin-activating enzyme]-L-cysteine.</text>
        <dbReference type="EC" id="6.2.1.45"/>
    </reaction>
</comment>
<reference evidence="16 17" key="1">
    <citation type="submission" date="2017-03" db="EMBL/GenBank/DDBJ databases">
        <title>Genome Survey of Euroglyphus maynei.</title>
        <authorList>
            <person name="Arlian L.G."/>
            <person name="Morgan M.S."/>
            <person name="Rider S.D."/>
        </authorList>
    </citation>
    <scope>NUCLEOTIDE SEQUENCE [LARGE SCALE GENOMIC DNA]</scope>
    <source>
        <strain evidence="16">Arlian Lab</strain>
        <tissue evidence="16">Whole body</tissue>
    </source>
</reference>
<feature type="non-terminal residue" evidence="16">
    <location>
        <position position="1"/>
    </location>
</feature>
<dbReference type="Gene3D" id="3.40.50.720">
    <property type="entry name" value="NAD(P)-binding Rossmann-like Domain"/>
    <property type="match status" value="1"/>
</dbReference>
<comment type="pathway">
    <text evidence="2">Protein modification; protein ubiquitination.</text>
</comment>
<proteinExistence type="inferred from homology"/>
<feature type="domain" description="Ubiquitin-activating enzyme E1 four-helix bundle" evidence="15">
    <location>
        <begin position="335"/>
        <end position="397"/>
    </location>
</feature>
<evidence type="ECO:0000313" key="16">
    <source>
        <dbReference type="EMBL" id="OTF76114.1"/>
    </source>
</evidence>